<accession>A0ABN4J5P8</accession>
<dbReference type="SMART" id="SM00347">
    <property type="entry name" value="HTH_MARR"/>
    <property type="match status" value="1"/>
</dbReference>
<evidence type="ECO:0000256" key="6">
    <source>
        <dbReference type="ARBA" id="ARBA00047188"/>
    </source>
</evidence>
<evidence type="ECO:0000256" key="1">
    <source>
        <dbReference type="ARBA" id="ARBA00004496"/>
    </source>
</evidence>
<dbReference type="InterPro" id="IPR036390">
    <property type="entry name" value="WH_DNA-bd_sf"/>
</dbReference>
<dbReference type="Pfam" id="PF22381">
    <property type="entry name" value="Staph_reg_Sar_Rot"/>
    <property type="match status" value="1"/>
</dbReference>
<keyword evidence="4" id="KW-0804">Transcription</keyword>
<dbReference type="PANTHER" id="PTHR42756:SF1">
    <property type="entry name" value="TRANSCRIPTIONAL REPRESSOR OF EMRAB OPERON"/>
    <property type="match status" value="1"/>
</dbReference>
<organism evidence="9 10">
    <name type="scientific">Enterococcus silesiacus</name>
    <dbReference type="NCBI Taxonomy" id="332949"/>
    <lineage>
        <taxon>Bacteria</taxon>
        <taxon>Bacillati</taxon>
        <taxon>Bacillota</taxon>
        <taxon>Bacilli</taxon>
        <taxon>Lactobacillales</taxon>
        <taxon>Enterococcaceae</taxon>
        <taxon>Enterococcus</taxon>
    </lineage>
</organism>
<evidence type="ECO:0000259" key="8">
    <source>
        <dbReference type="PROSITE" id="PS50995"/>
    </source>
</evidence>
<dbReference type="Gene3D" id="1.10.10.10">
    <property type="entry name" value="Winged helix-like DNA-binding domain superfamily/Winged helix DNA-binding domain"/>
    <property type="match status" value="1"/>
</dbReference>
<evidence type="ECO:0000256" key="5">
    <source>
        <dbReference type="ARBA" id="ARBA00046337"/>
    </source>
</evidence>
<dbReference type="InterPro" id="IPR000835">
    <property type="entry name" value="HTH_MarR-typ"/>
</dbReference>
<keyword evidence="10" id="KW-1185">Reference proteome</keyword>
<dbReference type="InterPro" id="IPR036388">
    <property type="entry name" value="WH-like_DNA-bd_sf"/>
</dbReference>
<evidence type="ECO:0000313" key="10">
    <source>
        <dbReference type="Proteomes" id="UP000065511"/>
    </source>
</evidence>
<proteinExistence type="inferred from homology"/>
<dbReference type="InterPro" id="IPR055166">
    <property type="entry name" value="Transc_reg_Sar_Rot_HTH"/>
</dbReference>
<dbReference type="PANTHER" id="PTHR42756">
    <property type="entry name" value="TRANSCRIPTIONAL REGULATOR, MARR"/>
    <property type="match status" value="1"/>
</dbReference>
<name>A0ABN4J5P8_9ENTE</name>
<gene>
    <name evidence="9" type="ORF">ATZ33_07345</name>
</gene>
<keyword evidence="2" id="KW-0805">Transcription regulation</keyword>
<evidence type="ECO:0000256" key="2">
    <source>
        <dbReference type="ARBA" id="ARBA00023015"/>
    </source>
</evidence>
<comment type="subcellular location">
    <subcellularLocation>
        <location evidence="1">Cytoplasm</location>
    </subcellularLocation>
</comment>
<evidence type="ECO:0000256" key="7">
    <source>
        <dbReference type="ARBA" id="ARBA00047207"/>
    </source>
</evidence>
<sequence length="152" mass="17239">MDKFVSNFKENDAASIGLSFIKAYNLWHKAIKEKLKTLNLTHPQFVVLASLGYLSQNSEEVNQVAISKQSDIDVMTVSTIIKNLEKVNLVLRQHSKKDTRAKVVKLTETGQELLNKALPLVEEIDTNFFGVLRSETEIFNSLLFTLIEENLD</sequence>
<dbReference type="SUPFAM" id="SSF46785">
    <property type="entry name" value="Winged helix' DNA-binding domain"/>
    <property type="match status" value="1"/>
</dbReference>
<dbReference type="Proteomes" id="UP000065511">
    <property type="component" value="Chromosome"/>
</dbReference>
<evidence type="ECO:0000256" key="3">
    <source>
        <dbReference type="ARBA" id="ARBA00023125"/>
    </source>
</evidence>
<dbReference type="EMBL" id="CP013614">
    <property type="protein sequence ID" value="ALS01190.1"/>
    <property type="molecule type" value="Genomic_DNA"/>
</dbReference>
<dbReference type="PROSITE" id="PS50995">
    <property type="entry name" value="HTH_MARR_2"/>
    <property type="match status" value="1"/>
</dbReference>
<keyword evidence="3" id="KW-0238">DNA-binding</keyword>
<protein>
    <recommendedName>
        <fullName evidence="6">HTH-type transcriptional regulator SarZ</fullName>
    </recommendedName>
    <alternativeName>
        <fullName evidence="7">Staphylococcal accessory regulator Z</fullName>
    </alternativeName>
</protein>
<dbReference type="RefSeq" id="WP_071876971.1">
    <property type="nucleotide sequence ID" value="NZ_JXLC01000005.1"/>
</dbReference>
<evidence type="ECO:0000256" key="4">
    <source>
        <dbReference type="ARBA" id="ARBA00023163"/>
    </source>
</evidence>
<feature type="domain" description="HTH marR-type" evidence="8">
    <location>
        <begin position="1"/>
        <end position="152"/>
    </location>
</feature>
<evidence type="ECO:0000313" key="9">
    <source>
        <dbReference type="EMBL" id="ALS01190.1"/>
    </source>
</evidence>
<comment type="similarity">
    <text evidence="5">Belongs to the SarZ family.</text>
</comment>
<reference evidence="9 10" key="1">
    <citation type="submission" date="2015-12" db="EMBL/GenBank/DDBJ databases">
        <authorList>
            <person name="Lauer A."/>
            <person name="Humrighouse B."/>
            <person name="Loparev V."/>
            <person name="Shewmaker P.L."/>
            <person name="Whitney A.M."/>
            <person name="McLaughlin R.W."/>
        </authorList>
    </citation>
    <scope>NUCLEOTIDE SEQUENCE [LARGE SCALE GENOMIC DNA]</scope>
    <source>
        <strain evidence="9 10">LMG 23085</strain>
    </source>
</reference>